<protein>
    <submittedName>
        <fullName evidence="8">DNA-binding response OmpR family regulator</fullName>
    </submittedName>
</protein>
<name>A0A840LCH9_9BURK</name>
<dbReference type="GO" id="GO:0000156">
    <property type="term" value="F:phosphorelay response regulator activity"/>
    <property type="evidence" value="ECO:0007669"/>
    <property type="project" value="TreeGrafter"/>
</dbReference>
<feature type="domain" description="Response regulatory" evidence="6">
    <location>
        <begin position="3"/>
        <end position="117"/>
    </location>
</feature>
<evidence type="ECO:0000256" key="4">
    <source>
        <dbReference type="PROSITE-ProRule" id="PRU00169"/>
    </source>
</evidence>
<sequence>MPNILLVEDDIPLGTSLQRVLTMAGYQVVWLRNGGDARRFLITTDYALLLLDIGLPDELGLDLLAWFRQLGRAMPVMMITARDSVGERVLGLDAGADDYLGKPFAMEELLSRVRALLRRNSGQASNVWQLGPLSIDTSRRRVCLSGQEVKLSVREYEILLALAAEPGRVLTRAQIEASHSIADTLDSNATDVHVCKLRKKLGNAWIGTVRGVGYVLDLPAAEECPVQPV</sequence>
<reference evidence="8 9" key="1">
    <citation type="submission" date="2020-08" db="EMBL/GenBank/DDBJ databases">
        <title>Functional genomics of gut bacteria from endangered species of beetles.</title>
        <authorList>
            <person name="Carlos-Shanley C."/>
        </authorList>
    </citation>
    <scope>NUCLEOTIDE SEQUENCE [LARGE SCALE GENOMIC DNA]</scope>
    <source>
        <strain evidence="8 9">S00239</strain>
    </source>
</reference>
<keyword evidence="1" id="KW-0805">Transcription regulation</keyword>
<keyword evidence="4" id="KW-0597">Phosphoprotein</keyword>
<dbReference type="GO" id="GO:0000976">
    <property type="term" value="F:transcription cis-regulatory region binding"/>
    <property type="evidence" value="ECO:0007669"/>
    <property type="project" value="TreeGrafter"/>
</dbReference>
<dbReference type="PROSITE" id="PS51755">
    <property type="entry name" value="OMPR_PHOB"/>
    <property type="match status" value="1"/>
</dbReference>
<dbReference type="EMBL" id="JACHLP010000006">
    <property type="protein sequence ID" value="MBB4844615.1"/>
    <property type="molecule type" value="Genomic_DNA"/>
</dbReference>
<keyword evidence="9" id="KW-1185">Reference proteome</keyword>
<dbReference type="Pfam" id="PF00072">
    <property type="entry name" value="Response_reg"/>
    <property type="match status" value="1"/>
</dbReference>
<dbReference type="AlphaFoldDB" id="A0A840LCH9"/>
<dbReference type="GO" id="GO:0006355">
    <property type="term" value="P:regulation of DNA-templated transcription"/>
    <property type="evidence" value="ECO:0007669"/>
    <property type="project" value="InterPro"/>
</dbReference>
<evidence type="ECO:0000259" key="7">
    <source>
        <dbReference type="PROSITE" id="PS51755"/>
    </source>
</evidence>
<dbReference type="CDD" id="cd00383">
    <property type="entry name" value="trans_reg_C"/>
    <property type="match status" value="1"/>
</dbReference>
<dbReference type="SMART" id="SM00448">
    <property type="entry name" value="REC"/>
    <property type="match status" value="1"/>
</dbReference>
<dbReference type="PROSITE" id="PS50110">
    <property type="entry name" value="RESPONSE_REGULATORY"/>
    <property type="match status" value="1"/>
</dbReference>
<organism evidence="8 9">
    <name type="scientific">Roseateles oligotrophus</name>
    <dbReference type="NCBI Taxonomy" id="1769250"/>
    <lineage>
        <taxon>Bacteria</taxon>
        <taxon>Pseudomonadati</taxon>
        <taxon>Pseudomonadota</taxon>
        <taxon>Betaproteobacteria</taxon>
        <taxon>Burkholderiales</taxon>
        <taxon>Sphaerotilaceae</taxon>
        <taxon>Roseateles</taxon>
    </lineage>
</organism>
<dbReference type="InterPro" id="IPR011006">
    <property type="entry name" value="CheY-like_superfamily"/>
</dbReference>
<dbReference type="Gene3D" id="6.10.250.690">
    <property type="match status" value="1"/>
</dbReference>
<gene>
    <name evidence="8" type="ORF">HNP55_003159</name>
</gene>
<evidence type="ECO:0000256" key="2">
    <source>
        <dbReference type="ARBA" id="ARBA00023125"/>
    </source>
</evidence>
<evidence type="ECO:0000256" key="5">
    <source>
        <dbReference type="PROSITE-ProRule" id="PRU01091"/>
    </source>
</evidence>
<feature type="DNA-binding region" description="OmpR/PhoB-type" evidence="5">
    <location>
        <begin position="125"/>
        <end position="218"/>
    </location>
</feature>
<dbReference type="SUPFAM" id="SSF52172">
    <property type="entry name" value="CheY-like"/>
    <property type="match status" value="1"/>
</dbReference>
<dbReference type="PANTHER" id="PTHR48111">
    <property type="entry name" value="REGULATOR OF RPOS"/>
    <property type="match status" value="1"/>
</dbReference>
<keyword evidence="2 5" id="KW-0238">DNA-binding</keyword>
<dbReference type="Proteomes" id="UP000562027">
    <property type="component" value="Unassembled WGS sequence"/>
</dbReference>
<dbReference type="GO" id="GO:0032993">
    <property type="term" value="C:protein-DNA complex"/>
    <property type="evidence" value="ECO:0007669"/>
    <property type="project" value="TreeGrafter"/>
</dbReference>
<dbReference type="InterPro" id="IPR001867">
    <property type="entry name" value="OmpR/PhoB-type_DNA-bd"/>
</dbReference>
<comment type="caution">
    <text evidence="8">The sequence shown here is derived from an EMBL/GenBank/DDBJ whole genome shotgun (WGS) entry which is preliminary data.</text>
</comment>
<dbReference type="Pfam" id="PF00486">
    <property type="entry name" value="Trans_reg_C"/>
    <property type="match status" value="1"/>
</dbReference>
<evidence type="ECO:0000256" key="1">
    <source>
        <dbReference type="ARBA" id="ARBA00023015"/>
    </source>
</evidence>
<feature type="domain" description="OmpR/PhoB-type" evidence="7">
    <location>
        <begin position="125"/>
        <end position="218"/>
    </location>
</feature>
<proteinExistence type="predicted"/>
<feature type="modified residue" description="4-aspartylphosphate" evidence="4">
    <location>
        <position position="52"/>
    </location>
</feature>
<dbReference type="InterPro" id="IPR036388">
    <property type="entry name" value="WH-like_DNA-bd_sf"/>
</dbReference>
<dbReference type="SMART" id="SM00862">
    <property type="entry name" value="Trans_reg_C"/>
    <property type="match status" value="1"/>
</dbReference>
<dbReference type="CDD" id="cd17624">
    <property type="entry name" value="REC_OmpR_PmrA-like"/>
    <property type="match status" value="1"/>
</dbReference>
<dbReference type="InterPro" id="IPR039420">
    <property type="entry name" value="WalR-like"/>
</dbReference>
<evidence type="ECO:0000259" key="6">
    <source>
        <dbReference type="PROSITE" id="PS50110"/>
    </source>
</evidence>
<dbReference type="PANTHER" id="PTHR48111:SF67">
    <property type="entry name" value="TRANSCRIPTIONAL REGULATORY PROTEIN TCTD"/>
    <property type="match status" value="1"/>
</dbReference>
<evidence type="ECO:0000313" key="8">
    <source>
        <dbReference type="EMBL" id="MBB4844615.1"/>
    </source>
</evidence>
<keyword evidence="3" id="KW-0804">Transcription</keyword>
<dbReference type="Gene3D" id="1.10.10.10">
    <property type="entry name" value="Winged helix-like DNA-binding domain superfamily/Winged helix DNA-binding domain"/>
    <property type="match status" value="1"/>
</dbReference>
<dbReference type="InterPro" id="IPR001789">
    <property type="entry name" value="Sig_transdc_resp-reg_receiver"/>
</dbReference>
<evidence type="ECO:0000256" key="3">
    <source>
        <dbReference type="ARBA" id="ARBA00023163"/>
    </source>
</evidence>
<accession>A0A840LCH9</accession>
<dbReference type="RefSeq" id="WP_184301293.1">
    <property type="nucleotide sequence ID" value="NZ_JACHLP010000006.1"/>
</dbReference>
<dbReference type="GO" id="GO:0005829">
    <property type="term" value="C:cytosol"/>
    <property type="evidence" value="ECO:0007669"/>
    <property type="project" value="TreeGrafter"/>
</dbReference>
<evidence type="ECO:0000313" key="9">
    <source>
        <dbReference type="Proteomes" id="UP000562027"/>
    </source>
</evidence>
<dbReference type="Gene3D" id="3.40.50.2300">
    <property type="match status" value="1"/>
</dbReference>